<evidence type="ECO:0000313" key="1">
    <source>
        <dbReference type="EMBL" id="TKC57121.1"/>
    </source>
</evidence>
<dbReference type="Gene3D" id="2.60.120.10">
    <property type="entry name" value="Jelly Rolls"/>
    <property type="match status" value="1"/>
</dbReference>
<dbReference type="SUPFAM" id="SSF51206">
    <property type="entry name" value="cAMP-binding domain-like"/>
    <property type="match status" value="1"/>
</dbReference>
<dbReference type="RefSeq" id="WP_136881667.1">
    <property type="nucleotide sequence ID" value="NZ_SWDX01000010.1"/>
</dbReference>
<reference evidence="1 2" key="1">
    <citation type="submission" date="2019-04" db="EMBL/GenBank/DDBJ databases">
        <title>Pedobacter sp. RP-1-16 sp. nov., isolated from Arctic soil.</title>
        <authorList>
            <person name="Dahal R.H."/>
            <person name="Kim D.-U."/>
        </authorList>
    </citation>
    <scope>NUCLEOTIDE SEQUENCE [LARGE SCALE GENOMIC DNA]</scope>
    <source>
        <strain evidence="1 2">RP-1-16</strain>
    </source>
</reference>
<name>A0A4U1G0Y3_9SPHI</name>
<sequence>MSENTTEIERLRTILGSAGMKPEAFELSLPYWKLKQYKKGEFYNEYKNVCKHLGFVINGVFRIYRANSDTGEEKNMLFFTDNQFVASYKSFLGQTACDYYTEAMVDSLILYIHVDHLAELYGKSHPWERFGRIVAETAFHEVMVNTEGFLFKTPEERYREMMEKHPNIFNVVPLYHIASYLGIQGPSLSRIRKRMVGK</sequence>
<proteinExistence type="predicted"/>
<dbReference type="InterPro" id="IPR018490">
    <property type="entry name" value="cNMP-bd_dom_sf"/>
</dbReference>
<gene>
    <name evidence="1" type="ORF">FBD94_21040</name>
</gene>
<dbReference type="InterPro" id="IPR014710">
    <property type="entry name" value="RmlC-like_jellyroll"/>
</dbReference>
<dbReference type="EMBL" id="SWDX01000010">
    <property type="protein sequence ID" value="TKC57121.1"/>
    <property type="molecule type" value="Genomic_DNA"/>
</dbReference>
<organism evidence="1 2">
    <name type="scientific">Pedobacter hiemivivus</name>
    <dbReference type="NCBI Taxonomy" id="2530454"/>
    <lineage>
        <taxon>Bacteria</taxon>
        <taxon>Pseudomonadati</taxon>
        <taxon>Bacteroidota</taxon>
        <taxon>Sphingobacteriia</taxon>
        <taxon>Sphingobacteriales</taxon>
        <taxon>Sphingobacteriaceae</taxon>
        <taxon>Pedobacter</taxon>
    </lineage>
</organism>
<accession>A0A4U1G0Y3</accession>
<dbReference type="AlphaFoldDB" id="A0A4U1G0Y3"/>
<dbReference type="Proteomes" id="UP000309594">
    <property type="component" value="Unassembled WGS sequence"/>
</dbReference>
<comment type="caution">
    <text evidence="1">The sequence shown here is derived from an EMBL/GenBank/DDBJ whole genome shotgun (WGS) entry which is preliminary data.</text>
</comment>
<evidence type="ECO:0000313" key="2">
    <source>
        <dbReference type="Proteomes" id="UP000309594"/>
    </source>
</evidence>
<protein>
    <submittedName>
        <fullName evidence="1">Crp/Fnr family transcriptional regulator</fullName>
    </submittedName>
</protein>